<dbReference type="PRINTS" id="PR00080">
    <property type="entry name" value="SDRFAMILY"/>
</dbReference>
<dbReference type="SUPFAM" id="SSF51735">
    <property type="entry name" value="NAD(P)-binding Rossmann-fold domains"/>
    <property type="match status" value="1"/>
</dbReference>
<dbReference type="InterPro" id="IPR036291">
    <property type="entry name" value="NAD(P)-bd_dom_sf"/>
</dbReference>
<dbReference type="PROSITE" id="PS00061">
    <property type="entry name" value="ADH_SHORT"/>
    <property type="match status" value="1"/>
</dbReference>
<dbReference type="Pfam" id="PF13561">
    <property type="entry name" value="adh_short_C2"/>
    <property type="match status" value="1"/>
</dbReference>
<name>A0A8H6Z2F1_9AGAR</name>
<evidence type="ECO:0000256" key="4">
    <source>
        <dbReference type="RuleBase" id="RU000363"/>
    </source>
</evidence>
<reference evidence="5" key="1">
    <citation type="submission" date="2020-05" db="EMBL/GenBank/DDBJ databases">
        <title>Mycena genomes resolve the evolution of fungal bioluminescence.</title>
        <authorList>
            <person name="Tsai I.J."/>
        </authorList>
    </citation>
    <scope>NUCLEOTIDE SEQUENCE</scope>
    <source>
        <strain evidence="5">CCC161011</strain>
    </source>
</reference>
<accession>A0A8H6Z2F1</accession>
<proteinExistence type="inferred from homology"/>
<evidence type="ECO:0000256" key="3">
    <source>
        <dbReference type="ARBA" id="ARBA00023002"/>
    </source>
</evidence>
<keyword evidence="2" id="KW-0521">NADP</keyword>
<dbReference type="Pfam" id="PF00106">
    <property type="entry name" value="adh_short"/>
    <property type="match status" value="1"/>
</dbReference>
<dbReference type="OrthoDB" id="498125at2759"/>
<evidence type="ECO:0008006" key="7">
    <source>
        <dbReference type="Google" id="ProtNLM"/>
    </source>
</evidence>
<dbReference type="EMBL" id="JACAZI010000002">
    <property type="protein sequence ID" value="KAF7369244.1"/>
    <property type="molecule type" value="Genomic_DNA"/>
</dbReference>
<keyword evidence="3" id="KW-0560">Oxidoreductase</keyword>
<evidence type="ECO:0000313" key="6">
    <source>
        <dbReference type="Proteomes" id="UP000620124"/>
    </source>
</evidence>
<comment type="similarity">
    <text evidence="1 4">Belongs to the short-chain dehydrogenases/reductases (SDR) family.</text>
</comment>
<evidence type="ECO:0000256" key="1">
    <source>
        <dbReference type="ARBA" id="ARBA00006484"/>
    </source>
</evidence>
<organism evidence="5 6">
    <name type="scientific">Mycena venus</name>
    <dbReference type="NCBI Taxonomy" id="2733690"/>
    <lineage>
        <taxon>Eukaryota</taxon>
        <taxon>Fungi</taxon>
        <taxon>Dikarya</taxon>
        <taxon>Basidiomycota</taxon>
        <taxon>Agaricomycotina</taxon>
        <taxon>Agaricomycetes</taxon>
        <taxon>Agaricomycetidae</taxon>
        <taxon>Agaricales</taxon>
        <taxon>Marasmiineae</taxon>
        <taxon>Mycenaceae</taxon>
        <taxon>Mycena</taxon>
    </lineage>
</organism>
<protein>
    <recommendedName>
        <fullName evidence="7">NAD(P)-binding protein</fullName>
    </recommendedName>
</protein>
<comment type="caution">
    <text evidence="5">The sequence shown here is derived from an EMBL/GenBank/DDBJ whole genome shotgun (WGS) entry which is preliminary data.</text>
</comment>
<gene>
    <name evidence="5" type="ORF">MVEN_00252100</name>
</gene>
<dbReference type="Proteomes" id="UP000620124">
    <property type="component" value="Unassembled WGS sequence"/>
</dbReference>
<evidence type="ECO:0000256" key="2">
    <source>
        <dbReference type="ARBA" id="ARBA00022857"/>
    </source>
</evidence>
<sequence>MAALKGIVLVTGAAQGIGRCIALRLADDGFGVAEEEVGKMVEEVVQQHGGLDVMVANAGVTGIPGVPFTQSNVSTPLQVGFAISSHRAPVPSEEWDRVMNINARGTFLCYKYAGIQMVKQGRGGRIIGACSIAGKKGMLMQGPYCASKFAVRGLTQAAALEYGAHSITVNAYAPSAIDTPLLSQASVTGDSSEIIKKVKDKLMALMFQLTVKIEHRTVAYQTNRVAVPDDIASLVSFLASKESQFITGQSISVNGGIYFD</sequence>
<dbReference type="Gene3D" id="3.40.50.720">
    <property type="entry name" value="NAD(P)-binding Rossmann-like Domain"/>
    <property type="match status" value="1"/>
</dbReference>
<evidence type="ECO:0000313" key="5">
    <source>
        <dbReference type="EMBL" id="KAF7369244.1"/>
    </source>
</evidence>
<dbReference type="PANTHER" id="PTHR24321">
    <property type="entry name" value="DEHYDROGENASES, SHORT CHAIN"/>
    <property type="match status" value="1"/>
</dbReference>
<dbReference type="PRINTS" id="PR00081">
    <property type="entry name" value="GDHRDH"/>
</dbReference>
<dbReference type="InterPro" id="IPR020904">
    <property type="entry name" value="Sc_DH/Rdtase_CS"/>
</dbReference>
<keyword evidence="6" id="KW-1185">Reference proteome</keyword>
<dbReference type="GO" id="GO:0016491">
    <property type="term" value="F:oxidoreductase activity"/>
    <property type="evidence" value="ECO:0007669"/>
    <property type="project" value="UniProtKB-KW"/>
</dbReference>
<dbReference type="AlphaFoldDB" id="A0A8H6Z2F1"/>
<dbReference type="PANTHER" id="PTHR24321:SF8">
    <property type="entry name" value="ESTRADIOL 17-BETA-DEHYDROGENASE 8-RELATED"/>
    <property type="match status" value="1"/>
</dbReference>
<dbReference type="InterPro" id="IPR002347">
    <property type="entry name" value="SDR_fam"/>
</dbReference>